<organism evidence="9 10">
    <name type="scientific">Phyllobacterium endophyticum</name>
    <dbReference type="NCBI Taxonomy" id="1149773"/>
    <lineage>
        <taxon>Bacteria</taxon>
        <taxon>Pseudomonadati</taxon>
        <taxon>Pseudomonadota</taxon>
        <taxon>Alphaproteobacteria</taxon>
        <taxon>Hyphomicrobiales</taxon>
        <taxon>Phyllobacteriaceae</taxon>
        <taxon>Phyllobacterium</taxon>
    </lineage>
</organism>
<dbReference type="InterPro" id="IPR002037">
    <property type="entry name" value="Glyco_hydro_8"/>
</dbReference>
<evidence type="ECO:0000256" key="1">
    <source>
        <dbReference type="ARBA" id="ARBA00000966"/>
    </source>
</evidence>
<evidence type="ECO:0000256" key="5">
    <source>
        <dbReference type="ARBA" id="ARBA00023001"/>
    </source>
</evidence>
<sequence length="348" mass="38292">MKRYGLALTMLAILCSTTMAQNLKAGQVRPDDWQAYKSRFIDERGRVIDDANGNISHSEGQGYGLLLSYLANNKADFDLIWSFTRTEFLLRDDGLAVWKWDPNSKPHVTDSNNASDGDILIAYALALAGSGWNRNDLAATARTMVGAIGKANVIEQQGRLLLLPAVTGFSERDREDGPLVNLSYWIFEAFPKFASVDNTTDWTRLSKDGLSLIEAARGGQRSLPADWLSAKTTLRPAKGFKPEFGYNALRIPLYMMRAGIADAGQLRPLRQGMSPDGTGVAIVDIPSGSVTETLHDPGYLIIPALIDCVLDKKKLPASVTSFRPTLYYPSTLHLLSLSFIYSQHSECL</sequence>
<keyword evidence="7" id="KW-0624">Polysaccharide degradation</keyword>
<evidence type="ECO:0000256" key="6">
    <source>
        <dbReference type="ARBA" id="ARBA00023295"/>
    </source>
</evidence>
<dbReference type="InterPro" id="IPR008928">
    <property type="entry name" value="6-hairpin_glycosidase_sf"/>
</dbReference>
<comment type="catalytic activity">
    <reaction evidence="1">
        <text>Endohydrolysis of (1-&gt;4)-beta-D-glucosidic linkages in cellulose, lichenin and cereal beta-D-glucans.</text>
        <dbReference type="EC" id="3.2.1.4"/>
    </reaction>
</comment>
<evidence type="ECO:0000313" key="9">
    <source>
        <dbReference type="EMBL" id="PSH55866.1"/>
    </source>
</evidence>
<comment type="caution">
    <text evidence="9">The sequence shown here is derived from an EMBL/GenBank/DDBJ whole genome shotgun (WGS) entry which is preliminary data.</text>
</comment>
<dbReference type="InterPro" id="IPR012341">
    <property type="entry name" value="6hp_glycosidase-like_sf"/>
</dbReference>
<keyword evidence="6" id="KW-0326">Glycosidase</keyword>
<dbReference type="RefSeq" id="WP_106718280.1">
    <property type="nucleotide sequence ID" value="NZ_JACHXT010000001.1"/>
</dbReference>
<name>A0A2P7ANT6_9HYPH</name>
<dbReference type="GO" id="GO:0008810">
    <property type="term" value="F:cellulase activity"/>
    <property type="evidence" value="ECO:0007669"/>
    <property type="project" value="UniProtKB-EC"/>
</dbReference>
<evidence type="ECO:0000313" key="10">
    <source>
        <dbReference type="Proteomes" id="UP000241158"/>
    </source>
</evidence>
<dbReference type="EMBL" id="PGGN01000004">
    <property type="protein sequence ID" value="PSH55866.1"/>
    <property type="molecule type" value="Genomic_DNA"/>
</dbReference>
<keyword evidence="4" id="KW-0378">Hydrolase</keyword>
<evidence type="ECO:0000256" key="2">
    <source>
        <dbReference type="ARBA" id="ARBA00009209"/>
    </source>
</evidence>
<dbReference type="GO" id="GO:0030245">
    <property type="term" value="P:cellulose catabolic process"/>
    <property type="evidence" value="ECO:0007669"/>
    <property type="project" value="UniProtKB-KW"/>
</dbReference>
<reference evidence="10" key="1">
    <citation type="submission" date="2017-11" db="EMBL/GenBank/DDBJ databases">
        <authorList>
            <person name="Kuznetsova I."/>
            <person name="Sazanova A."/>
            <person name="Chirak E."/>
            <person name="Safronova V."/>
            <person name="Willems A."/>
        </authorList>
    </citation>
    <scope>NUCLEOTIDE SEQUENCE [LARGE SCALE GENOMIC DNA]</scope>
    <source>
        <strain evidence="10">PEPV15</strain>
    </source>
</reference>
<evidence type="ECO:0000256" key="8">
    <source>
        <dbReference type="SAM" id="SignalP"/>
    </source>
</evidence>
<evidence type="ECO:0000256" key="7">
    <source>
        <dbReference type="ARBA" id="ARBA00023326"/>
    </source>
</evidence>
<keyword evidence="7" id="KW-0119">Carbohydrate metabolism</keyword>
<evidence type="ECO:0000256" key="4">
    <source>
        <dbReference type="ARBA" id="ARBA00022801"/>
    </source>
</evidence>
<dbReference type="Proteomes" id="UP000241158">
    <property type="component" value="Unassembled WGS sequence"/>
</dbReference>
<protein>
    <recommendedName>
        <fullName evidence="3">cellulase</fullName>
        <ecNumber evidence="3">3.2.1.4</ecNumber>
    </recommendedName>
</protein>
<feature type="chain" id="PRO_5015126106" description="cellulase" evidence="8">
    <location>
        <begin position="21"/>
        <end position="348"/>
    </location>
</feature>
<dbReference type="Gene3D" id="1.50.10.10">
    <property type="match status" value="1"/>
</dbReference>
<dbReference type="AlphaFoldDB" id="A0A2P7ANT6"/>
<feature type="signal peptide" evidence="8">
    <location>
        <begin position="1"/>
        <end position="20"/>
    </location>
</feature>
<accession>A0A2P7ANT6</accession>
<keyword evidence="5" id="KW-0136">Cellulose degradation</keyword>
<proteinExistence type="inferred from homology"/>
<keyword evidence="10" id="KW-1185">Reference proteome</keyword>
<comment type="similarity">
    <text evidence="2">Belongs to the glycosyl hydrolase 8 (cellulase D) family.</text>
</comment>
<dbReference type="Pfam" id="PF01270">
    <property type="entry name" value="Glyco_hydro_8"/>
    <property type="match status" value="1"/>
</dbReference>
<keyword evidence="8" id="KW-0732">Signal</keyword>
<dbReference type="PRINTS" id="PR00735">
    <property type="entry name" value="GLHYDRLASE8"/>
</dbReference>
<dbReference type="OrthoDB" id="9766708at2"/>
<gene>
    <name evidence="9" type="ORF">CU100_19655</name>
</gene>
<dbReference type="SUPFAM" id="SSF48208">
    <property type="entry name" value="Six-hairpin glycosidases"/>
    <property type="match status" value="1"/>
</dbReference>
<evidence type="ECO:0000256" key="3">
    <source>
        <dbReference type="ARBA" id="ARBA00012601"/>
    </source>
</evidence>
<dbReference type="EC" id="3.2.1.4" evidence="3"/>